<name>A0A841TZY5_9BACL</name>
<dbReference type="Proteomes" id="UP000553776">
    <property type="component" value="Unassembled WGS sequence"/>
</dbReference>
<keyword evidence="2" id="KW-0413">Isomerase</keyword>
<dbReference type="InterPro" id="IPR013022">
    <property type="entry name" value="Xyl_isomerase-like_TIM-brl"/>
</dbReference>
<dbReference type="GO" id="GO:0016853">
    <property type="term" value="F:isomerase activity"/>
    <property type="evidence" value="ECO:0007669"/>
    <property type="project" value="UniProtKB-KW"/>
</dbReference>
<reference evidence="2 3" key="1">
    <citation type="submission" date="2020-08" db="EMBL/GenBank/DDBJ databases">
        <title>Cohnella phylogeny.</title>
        <authorList>
            <person name="Dunlap C."/>
        </authorList>
    </citation>
    <scope>NUCLEOTIDE SEQUENCE [LARGE SCALE GENOMIC DNA]</scope>
    <source>
        <strain evidence="2 3">DSM 25239</strain>
    </source>
</reference>
<proteinExistence type="predicted"/>
<dbReference type="Gene3D" id="3.20.20.150">
    <property type="entry name" value="Divalent-metal-dependent TIM barrel enzymes"/>
    <property type="match status" value="1"/>
</dbReference>
<evidence type="ECO:0000313" key="2">
    <source>
        <dbReference type="EMBL" id="MBB6691461.1"/>
    </source>
</evidence>
<organism evidence="2 3">
    <name type="scientific">Cohnella xylanilytica</name>
    <dbReference type="NCBI Taxonomy" id="557555"/>
    <lineage>
        <taxon>Bacteria</taxon>
        <taxon>Bacillati</taxon>
        <taxon>Bacillota</taxon>
        <taxon>Bacilli</taxon>
        <taxon>Bacillales</taxon>
        <taxon>Paenibacillaceae</taxon>
        <taxon>Cohnella</taxon>
    </lineage>
</organism>
<dbReference type="PANTHER" id="PTHR12110:SF21">
    <property type="entry name" value="XYLOSE ISOMERASE-LIKE TIM BARREL DOMAIN-CONTAINING PROTEIN"/>
    <property type="match status" value="1"/>
</dbReference>
<protein>
    <submittedName>
        <fullName evidence="2">Sugar phosphate isomerase/epimerase</fullName>
    </submittedName>
</protein>
<dbReference type="Pfam" id="PF01261">
    <property type="entry name" value="AP_endonuc_2"/>
    <property type="match status" value="1"/>
</dbReference>
<dbReference type="AlphaFoldDB" id="A0A841TZY5"/>
<dbReference type="RefSeq" id="WP_185135461.1">
    <property type="nucleotide sequence ID" value="NZ_JACJVR010000030.1"/>
</dbReference>
<dbReference type="SUPFAM" id="SSF51658">
    <property type="entry name" value="Xylose isomerase-like"/>
    <property type="match status" value="1"/>
</dbReference>
<comment type="caution">
    <text evidence="2">The sequence shown here is derived from an EMBL/GenBank/DDBJ whole genome shotgun (WGS) entry which is preliminary data.</text>
</comment>
<feature type="domain" description="Xylose isomerase-like TIM barrel" evidence="1">
    <location>
        <begin position="21"/>
        <end position="271"/>
    </location>
</feature>
<dbReference type="PANTHER" id="PTHR12110">
    <property type="entry name" value="HYDROXYPYRUVATE ISOMERASE"/>
    <property type="match status" value="1"/>
</dbReference>
<evidence type="ECO:0000259" key="1">
    <source>
        <dbReference type="Pfam" id="PF01261"/>
    </source>
</evidence>
<dbReference type="InterPro" id="IPR036237">
    <property type="entry name" value="Xyl_isomerase-like_sf"/>
</dbReference>
<evidence type="ECO:0000313" key="3">
    <source>
        <dbReference type="Proteomes" id="UP000553776"/>
    </source>
</evidence>
<keyword evidence="3" id="KW-1185">Reference proteome</keyword>
<gene>
    <name evidence="2" type="ORF">H7B90_08635</name>
</gene>
<dbReference type="EMBL" id="JACJVR010000030">
    <property type="protein sequence ID" value="MBB6691461.1"/>
    <property type="molecule type" value="Genomic_DNA"/>
</dbReference>
<sequence length="283" mass="30756">MSAGILAHLLGRQPYKELAGKAAAAGFPYVQLALSKAISDVDFSLGRLSPGLAQEVGGAFAERGVRIAVLGCYASLIELDDEAFRHNVDRFKEHLRHARHFGAPIVATEVGVPANPSDAALRAKHAERLNRALGELVEEAERWGVAIGLEAAQRHLIDSAETLAETIERFPSSCVGVVLDPCNLMNAPKFEDQNRTIEEAFRLLGPRVVSAHSKDLRRQPDGSLAETASGLGELNYPLFWRLLAQHKPHGFVTLEAVTEEQMPEAARFVREGRAAAREGTASR</sequence>
<accession>A0A841TZY5</accession>
<dbReference type="InterPro" id="IPR050312">
    <property type="entry name" value="IolE/XylAMocC-like"/>
</dbReference>